<evidence type="ECO:0000313" key="3">
    <source>
        <dbReference type="Proteomes" id="UP000267606"/>
    </source>
</evidence>
<feature type="domain" description="Tetratricopeptide repeat protein 21A/21B N-terminal ARM repeat" evidence="1">
    <location>
        <begin position="19"/>
        <end position="236"/>
    </location>
</feature>
<dbReference type="AlphaFoldDB" id="A0A183H5E3"/>
<dbReference type="InterPro" id="IPR011990">
    <property type="entry name" value="TPR-like_helical_dom_sf"/>
</dbReference>
<dbReference type="STRING" id="387005.A0A183H5E3"/>
<sequence>MAESSKEIVELDWSLFCNIFYHLQEGYYGTALTICDEELCKTSDTRQLTLFRSIALMKHGQYVEVIRLLHLLRQDVIVGFAASIILRTAHALLQNPDREEISELDRTINEAYNNADVEARYNAAMAYMFLDNNDKARSLNEKLIDSNNIKFIVLQAWIEFRLGKDMNVAQKLFKEGIAADYPSAYIGMACMLEKRRNLTELRQILYTLIKKFSVFLPAYIEYCNAFLMARDWEHCMEQVQR</sequence>
<dbReference type="Gene3D" id="1.25.40.10">
    <property type="entry name" value="Tetratricopeptide repeat domain"/>
    <property type="match status" value="1"/>
</dbReference>
<dbReference type="InterPro" id="IPR040364">
    <property type="entry name" value="TTC21A/TTC21B"/>
</dbReference>
<keyword evidence="3" id="KW-1185">Reference proteome</keyword>
<dbReference type="SUPFAM" id="SSF48452">
    <property type="entry name" value="TPR-like"/>
    <property type="match status" value="1"/>
</dbReference>
<gene>
    <name evidence="2" type="ORF">OFLC_LOCUS2703</name>
</gene>
<name>A0A183H5E3_9BILA</name>
<reference evidence="4" key="1">
    <citation type="submission" date="2016-06" db="UniProtKB">
        <authorList>
            <consortium name="WormBaseParasite"/>
        </authorList>
    </citation>
    <scope>IDENTIFICATION</scope>
</reference>
<evidence type="ECO:0000313" key="2">
    <source>
        <dbReference type="EMBL" id="VDO33936.1"/>
    </source>
</evidence>
<proteinExistence type="predicted"/>
<evidence type="ECO:0000259" key="1">
    <source>
        <dbReference type="Pfam" id="PF25062"/>
    </source>
</evidence>
<dbReference type="WBParaSite" id="OFLC_0000270201-mRNA-1">
    <property type="protein sequence ID" value="OFLC_0000270201-mRNA-1"/>
    <property type="gene ID" value="OFLC_0000270201"/>
</dbReference>
<protein>
    <submittedName>
        <fullName evidence="4">Coatomer subunit epsilon</fullName>
    </submittedName>
</protein>
<dbReference type="InterPro" id="IPR056833">
    <property type="entry name" value="ARM_TT21_N"/>
</dbReference>
<dbReference type="Proteomes" id="UP000267606">
    <property type="component" value="Unassembled WGS sequence"/>
</dbReference>
<evidence type="ECO:0000313" key="4">
    <source>
        <dbReference type="WBParaSite" id="OFLC_0000270201-mRNA-1"/>
    </source>
</evidence>
<reference evidence="2 3" key="2">
    <citation type="submission" date="2018-11" db="EMBL/GenBank/DDBJ databases">
        <authorList>
            <consortium name="Pathogen Informatics"/>
        </authorList>
    </citation>
    <scope>NUCLEOTIDE SEQUENCE [LARGE SCALE GENOMIC DNA]</scope>
</reference>
<dbReference type="PANTHER" id="PTHR14699:SF0">
    <property type="entry name" value="TETRATRICOPEPTIDE REPEAT PROTEIN 21 HOMOLOG"/>
    <property type="match status" value="1"/>
</dbReference>
<dbReference type="PANTHER" id="PTHR14699">
    <property type="entry name" value="STI2 PROTEIN-RELATED"/>
    <property type="match status" value="1"/>
</dbReference>
<dbReference type="GO" id="GO:0005929">
    <property type="term" value="C:cilium"/>
    <property type="evidence" value="ECO:0007669"/>
    <property type="project" value="GOC"/>
</dbReference>
<organism evidence="4">
    <name type="scientific">Onchocerca flexuosa</name>
    <dbReference type="NCBI Taxonomy" id="387005"/>
    <lineage>
        <taxon>Eukaryota</taxon>
        <taxon>Metazoa</taxon>
        <taxon>Ecdysozoa</taxon>
        <taxon>Nematoda</taxon>
        <taxon>Chromadorea</taxon>
        <taxon>Rhabditida</taxon>
        <taxon>Spirurina</taxon>
        <taxon>Spiruromorpha</taxon>
        <taxon>Filarioidea</taxon>
        <taxon>Onchocercidae</taxon>
        <taxon>Onchocerca</taxon>
    </lineage>
</organism>
<dbReference type="GO" id="GO:0030991">
    <property type="term" value="C:intraciliary transport particle A"/>
    <property type="evidence" value="ECO:0007669"/>
    <property type="project" value="TreeGrafter"/>
</dbReference>
<dbReference type="GO" id="GO:0035721">
    <property type="term" value="P:intraciliary retrograde transport"/>
    <property type="evidence" value="ECO:0007669"/>
    <property type="project" value="TreeGrafter"/>
</dbReference>
<accession>A0A183H5E3</accession>
<dbReference type="EMBL" id="UZAJ01001613">
    <property type="protein sequence ID" value="VDO33936.1"/>
    <property type="molecule type" value="Genomic_DNA"/>
</dbReference>
<dbReference type="Pfam" id="PF25062">
    <property type="entry name" value="ARM_TT21_N"/>
    <property type="match status" value="1"/>
</dbReference>
<dbReference type="GO" id="GO:0061512">
    <property type="term" value="P:protein localization to cilium"/>
    <property type="evidence" value="ECO:0007669"/>
    <property type="project" value="TreeGrafter"/>
</dbReference>